<dbReference type="EMBL" id="AVOT02003701">
    <property type="protein sequence ID" value="MBW0474325.1"/>
    <property type="molecule type" value="Genomic_DNA"/>
</dbReference>
<comment type="caution">
    <text evidence="1">The sequence shown here is derived from an EMBL/GenBank/DDBJ whole genome shotgun (WGS) entry which is preliminary data.</text>
</comment>
<accession>A0A9Q3GPJ1</accession>
<protein>
    <submittedName>
        <fullName evidence="1">Uncharacterized protein</fullName>
    </submittedName>
</protein>
<reference evidence="1" key="1">
    <citation type="submission" date="2021-03" db="EMBL/GenBank/DDBJ databases">
        <title>Draft genome sequence of rust myrtle Austropuccinia psidii MF-1, a brazilian biotype.</title>
        <authorList>
            <person name="Quecine M.C."/>
            <person name="Pachon D.M.R."/>
            <person name="Bonatelli M.L."/>
            <person name="Correr F.H."/>
            <person name="Franceschini L.M."/>
            <person name="Leite T.F."/>
            <person name="Margarido G.R.A."/>
            <person name="Almeida C.A."/>
            <person name="Ferrarezi J.A."/>
            <person name="Labate C.A."/>
        </authorList>
    </citation>
    <scope>NUCLEOTIDE SEQUENCE</scope>
    <source>
        <strain evidence="1">MF-1</strain>
    </source>
</reference>
<name>A0A9Q3GPJ1_9BASI</name>
<sequence>MNPQPQGNSLYNPYQEDIKADVLLDNNPRSPPQYQEGYNMTYSEKEALKQLLEASSLPNSSGVGEYDHMELIYYIDGLFKDVLRIPYYWITSRLNTEFNGHASIGAQK</sequence>
<keyword evidence="2" id="KW-1185">Reference proteome</keyword>
<evidence type="ECO:0000313" key="1">
    <source>
        <dbReference type="EMBL" id="MBW0474325.1"/>
    </source>
</evidence>
<organism evidence="1 2">
    <name type="scientific">Austropuccinia psidii MF-1</name>
    <dbReference type="NCBI Taxonomy" id="1389203"/>
    <lineage>
        <taxon>Eukaryota</taxon>
        <taxon>Fungi</taxon>
        <taxon>Dikarya</taxon>
        <taxon>Basidiomycota</taxon>
        <taxon>Pucciniomycotina</taxon>
        <taxon>Pucciniomycetes</taxon>
        <taxon>Pucciniales</taxon>
        <taxon>Sphaerophragmiaceae</taxon>
        <taxon>Austropuccinia</taxon>
    </lineage>
</organism>
<dbReference type="AlphaFoldDB" id="A0A9Q3GPJ1"/>
<evidence type="ECO:0000313" key="2">
    <source>
        <dbReference type="Proteomes" id="UP000765509"/>
    </source>
</evidence>
<gene>
    <name evidence="1" type="ORF">O181_014040</name>
</gene>
<proteinExistence type="predicted"/>
<dbReference type="Proteomes" id="UP000765509">
    <property type="component" value="Unassembled WGS sequence"/>
</dbReference>